<dbReference type="Gene3D" id="1.10.3810.10">
    <property type="entry name" value="Biosynthetic peptidoglycan transglycosylase-like"/>
    <property type="match status" value="1"/>
</dbReference>
<evidence type="ECO:0000256" key="1">
    <source>
        <dbReference type="ARBA" id="ARBA00022645"/>
    </source>
</evidence>
<dbReference type="EMBL" id="JBHMCA010000014">
    <property type="protein sequence ID" value="MFB9442593.1"/>
    <property type="molecule type" value="Genomic_DNA"/>
</dbReference>
<dbReference type="Gene3D" id="3.40.710.10">
    <property type="entry name" value="DD-peptidase/beta-lactamase superfamily"/>
    <property type="match status" value="1"/>
</dbReference>
<evidence type="ECO:0000256" key="5">
    <source>
        <dbReference type="ARBA" id="ARBA00022801"/>
    </source>
</evidence>
<keyword evidence="12" id="KW-1185">Reference proteome</keyword>
<feature type="compositionally biased region" description="Polar residues" evidence="9">
    <location>
        <begin position="760"/>
        <end position="770"/>
    </location>
</feature>
<evidence type="ECO:0000256" key="7">
    <source>
        <dbReference type="ARBA" id="ARBA00034000"/>
    </source>
</evidence>
<dbReference type="Pfam" id="PF00905">
    <property type="entry name" value="Transpeptidase"/>
    <property type="match status" value="1"/>
</dbReference>
<proteinExistence type="predicted"/>
<evidence type="ECO:0000313" key="12">
    <source>
        <dbReference type="Proteomes" id="UP001589608"/>
    </source>
</evidence>
<keyword evidence="5" id="KW-0378">Hydrolase</keyword>
<keyword evidence="2" id="KW-0645">Protease</keyword>
<dbReference type="SUPFAM" id="SSF53955">
    <property type="entry name" value="Lysozyme-like"/>
    <property type="match status" value="1"/>
</dbReference>
<feature type="compositionally biased region" description="Polar residues" evidence="9">
    <location>
        <begin position="390"/>
        <end position="404"/>
    </location>
</feature>
<comment type="catalytic activity">
    <reaction evidence="7">
        <text>Preferential cleavage: (Ac)2-L-Lys-D-Ala-|-D-Ala. Also transpeptidation of peptidyl-alanyl moieties that are N-acyl substituents of D-alanine.</text>
        <dbReference type="EC" id="3.4.16.4"/>
    </reaction>
</comment>
<dbReference type="PANTHER" id="PTHR32282">
    <property type="entry name" value="BINDING PROTEIN TRANSPEPTIDASE, PUTATIVE-RELATED"/>
    <property type="match status" value="1"/>
</dbReference>
<dbReference type="Pfam" id="PF00912">
    <property type="entry name" value="Transgly"/>
    <property type="match status" value="1"/>
</dbReference>
<dbReference type="RefSeq" id="WP_380027288.1">
    <property type="nucleotide sequence ID" value="NZ_CP061913.1"/>
</dbReference>
<dbReference type="PROSITE" id="PS51178">
    <property type="entry name" value="PASTA"/>
    <property type="match status" value="1"/>
</dbReference>
<evidence type="ECO:0000256" key="8">
    <source>
        <dbReference type="ARBA" id="ARBA00049902"/>
    </source>
</evidence>
<accession>A0ABV5M1F7</accession>
<dbReference type="InterPro" id="IPR001460">
    <property type="entry name" value="PCN-bd_Tpept"/>
</dbReference>
<keyword evidence="4" id="KW-0808">Transferase</keyword>
<dbReference type="Proteomes" id="UP001589608">
    <property type="component" value="Unassembled WGS sequence"/>
</dbReference>
<name>A0ABV5M1F7_9ACTN</name>
<evidence type="ECO:0000256" key="6">
    <source>
        <dbReference type="ARBA" id="ARBA00023268"/>
    </source>
</evidence>
<sequence>MRKREHGLLPNAASLLLCGLLAGLVVAAAAFPAVAMSGLAAKAGSDTFESLPTDIDVLPSPQISYVYASDGKTLLATMYDENRRDVKIEDVAEVMQKAMVAAEDNRFYQHRGVDVKGVARAFVANQNAGGQTEQGASTLTMQYVRQAIAYSAKTPQEVVDATDKTPTRKLREMKYAIDLEKKLSKKEILERYLNIAPFGHGAYGVYAAAHVYFDKDPKDLTLAESALLAGLVKAPGTNDPATAEGLPRALDRQKYVLNQMVGMLYVDQATADAAGKEKLTIVGKRTPEGCESIQRPELGAGFYCDYLRRWWNQQKVFGEDEFQRANRLRAGGYTVIASLDIATQTAAFKYAKEQPFVSKDQQVRMGSQNAMMLASVQPGTGRVLALATNRNFSNDQTQNGANTNPDKKGQKGNYPNTTVPIITGDTDIPGYQAGSAFKMFTAVAALESGLPLATTINTEKQFVSDFIIGPGPATCNGNHYCPKNSGGQSGPYNMWTGFGSSINTFFVPLEQQVGVDHVVDVAKRLGIQFNAKEDARLAADPKGWGAFTLGVSATTPLQLANAYGTLAADGVYCEPSPINEVKDNSGKKVEGLDPKCKQAVDPEVARAAVDMARCPVGDQSATGKCAGATAQYARDFVKRPIAGKTGTTDSEKSATFTVMTKQMAVSGFLTDPDWPETNKDMKHPPVNYAALGVLRDGLAGQPVVQFTAPTKDRAQGKLVDIPSVKCLSVDQARAKVKQAGFSVSVASGQVASQCPPGTVDRTSPAGSTTKGGAVQLVVSKGPGAPAPPYVGGDGDNGNGGRGHNDVFPNGDVPDNNGNGGCPIPWVC</sequence>
<dbReference type="PANTHER" id="PTHR32282:SF33">
    <property type="entry name" value="PEPTIDOGLYCAN GLYCOSYLTRANSFERASE"/>
    <property type="match status" value="1"/>
</dbReference>
<dbReference type="InterPro" id="IPR050396">
    <property type="entry name" value="Glycosyltr_51/Transpeptidase"/>
</dbReference>
<dbReference type="CDD" id="cd06577">
    <property type="entry name" value="PASTA_pknB"/>
    <property type="match status" value="1"/>
</dbReference>
<evidence type="ECO:0000256" key="9">
    <source>
        <dbReference type="SAM" id="MobiDB-lite"/>
    </source>
</evidence>
<evidence type="ECO:0000259" key="10">
    <source>
        <dbReference type="PROSITE" id="PS51178"/>
    </source>
</evidence>
<gene>
    <name evidence="11" type="ORF">ACFFTR_05785</name>
</gene>
<evidence type="ECO:0000313" key="11">
    <source>
        <dbReference type="EMBL" id="MFB9442593.1"/>
    </source>
</evidence>
<feature type="region of interest" description="Disordered" evidence="9">
    <location>
        <begin position="390"/>
        <end position="417"/>
    </location>
</feature>
<evidence type="ECO:0000256" key="4">
    <source>
        <dbReference type="ARBA" id="ARBA00022679"/>
    </source>
</evidence>
<keyword evidence="1" id="KW-0121">Carboxypeptidase</keyword>
<dbReference type="InterPro" id="IPR036950">
    <property type="entry name" value="PBP_transglycosylase"/>
</dbReference>
<evidence type="ECO:0000256" key="3">
    <source>
        <dbReference type="ARBA" id="ARBA00022676"/>
    </source>
</evidence>
<feature type="region of interest" description="Disordered" evidence="9">
    <location>
        <begin position="750"/>
        <end position="819"/>
    </location>
</feature>
<dbReference type="SMART" id="SM00740">
    <property type="entry name" value="PASTA"/>
    <property type="match status" value="1"/>
</dbReference>
<keyword evidence="3" id="KW-0328">Glycosyltransferase</keyword>
<reference evidence="11 12" key="1">
    <citation type="submission" date="2024-09" db="EMBL/GenBank/DDBJ databases">
        <authorList>
            <person name="Sun Q."/>
            <person name="Mori K."/>
        </authorList>
    </citation>
    <scope>NUCLEOTIDE SEQUENCE [LARGE SCALE GENOMIC DNA]</scope>
    <source>
        <strain evidence="11 12">JCM 3307</strain>
    </source>
</reference>
<keyword evidence="6" id="KW-0511">Multifunctional enzyme</keyword>
<organism evidence="11 12">
    <name type="scientific">Dactylosporangium vinaceum</name>
    <dbReference type="NCBI Taxonomy" id="53362"/>
    <lineage>
        <taxon>Bacteria</taxon>
        <taxon>Bacillati</taxon>
        <taxon>Actinomycetota</taxon>
        <taxon>Actinomycetes</taxon>
        <taxon>Micromonosporales</taxon>
        <taxon>Micromonosporaceae</taxon>
        <taxon>Dactylosporangium</taxon>
    </lineage>
</organism>
<dbReference type="InterPro" id="IPR005543">
    <property type="entry name" value="PASTA_dom"/>
</dbReference>
<comment type="catalytic activity">
    <reaction evidence="8">
        <text>[GlcNAc-(1-&gt;4)-Mur2Ac(oyl-L-Ala-gamma-D-Glu-L-Lys-D-Ala-D-Ala)](n)-di-trans,octa-cis-undecaprenyl diphosphate + beta-D-GlcNAc-(1-&gt;4)-Mur2Ac(oyl-L-Ala-gamma-D-Glu-L-Lys-D-Ala-D-Ala)-di-trans,octa-cis-undecaprenyl diphosphate = [GlcNAc-(1-&gt;4)-Mur2Ac(oyl-L-Ala-gamma-D-Glu-L-Lys-D-Ala-D-Ala)](n+1)-di-trans,octa-cis-undecaprenyl diphosphate + di-trans,octa-cis-undecaprenyl diphosphate + H(+)</text>
        <dbReference type="Rhea" id="RHEA:23708"/>
        <dbReference type="Rhea" id="RHEA-COMP:9602"/>
        <dbReference type="Rhea" id="RHEA-COMP:9603"/>
        <dbReference type="ChEBI" id="CHEBI:15378"/>
        <dbReference type="ChEBI" id="CHEBI:58405"/>
        <dbReference type="ChEBI" id="CHEBI:60033"/>
        <dbReference type="ChEBI" id="CHEBI:78435"/>
        <dbReference type="EC" id="2.4.99.28"/>
    </reaction>
</comment>
<dbReference type="InterPro" id="IPR012338">
    <property type="entry name" value="Beta-lactam/transpept-like"/>
</dbReference>
<dbReference type="SUPFAM" id="SSF56601">
    <property type="entry name" value="beta-lactamase/transpeptidase-like"/>
    <property type="match status" value="1"/>
</dbReference>
<protein>
    <submittedName>
        <fullName evidence="11">Transglycosylase domain-containing protein</fullName>
    </submittedName>
</protein>
<evidence type="ECO:0000256" key="2">
    <source>
        <dbReference type="ARBA" id="ARBA00022670"/>
    </source>
</evidence>
<dbReference type="Pfam" id="PF03793">
    <property type="entry name" value="PASTA"/>
    <property type="match status" value="1"/>
</dbReference>
<dbReference type="Gene3D" id="3.30.10.20">
    <property type="match status" value="1"/>
</dbReference>
<dbReference type="InterPro" id="IPR001264">
    <property type="entry name" value="Glyco_trans_51"/>
</dbReference>
<feature type="compositionally biased region" description="Gly residues" evidence="9">
    <location>
        <begin position="791"/>
        <end position="801"/>
    </location>
</feature>
<feature type="domain" description="PASTA" evidence="10">
    <location>
        <begin position="713"/>
        <end position="780"/>
    </location>
</feature>
<dbReference type="InterPro" id="IPR023346">
    <property type="entry name" value="Lysozyme-like_dom_sf"/>
</dbReference>
<comment type="caution">
    <text evidence="11">The sequence shown here is derived from an EMBL/GenBank/DDBJ whole genome shotgun (WGS) entry which is preliminary data.</text>
</comment>